<sequence length="113" mass="13432">MKLRNMNQLLKLILTGILILCFLSMPYLFYRLSGYFLFVGFGWLAYDAFNRRNQTDFKIFATLVIIYNPFFSIPFPHFLWLIINTIVIIGMILNILFAEENPYDNNFTKKDDL</sequence>
<feature type="transmembrane region" description="Helical" evidence="1">
    <location>
        <begin position="12"/>
        <end position="29"/>
    </location>
</feature>
<dbReference type="AlphaFoldDB" id="A0A1G7J0H3"/>
<proteinExistence type="predicted"/>
<accession>A0A1G7J0H3</accession>
<protein>
    <submittedName>
        <fullName evidence="2">Uncharacterized protein</fullName>
    </submittedName>
</protein>
<evidence type="ECO:0000313" key="3">
    <source>
        <dbReference type="Proteomes" id="UP000199203"/>
    </source>
</evidence>
<dbReference type="InterPro" id="IPR046548">
    <property type="entry name" value="DUF6804"/>
</dbReference>
<keyword evidence="1" id="KW-0472">Membrane</keyword>
<keyword evidence="3" id="KW-1185">Reference proteome</keyword>
<dbReference type="EMBL" id="FNBH01000001">
    <property type="protein sequence ID" value="SDF18391.1"/>
    <property type="molecule type" value="Genomic_DNA"/>
</dbReference>
<dbReference type="Proteomes" id="UP000199203">
    <property type="component" value="Unassembled WGS sequence"/>
</dbReference>
<dbReference type="STRING" id="454006.SAMN05421825_1245"/>
<keyword evidence="1" id="KW-0812">Transmembrane</keyword>
<gene>
    <name evidence="2" type="ORF">SAMN05421825_1245</name>
</gene>
<feature type="transmembrane region" description="Helical" evidence="1">
    <location>
        <begin position="79"/>
        <end position="97"/>
    </location>
</feature>
<evidence type="ECO:0000313" key="2">
    <source>
        <dbReference type="EMBL" id="SDF18391.1"/>
    </source>
</evidence>
<organism evidence="2 3">
    <name type="scientific">Epilithonimonas hungarica</name>
    <dbReference type="NCBI Taxonomy" id="454006"/>
    <lineage>
        <taxon>Bacteria</taxon>
        <taxon>Pseudomonadati</taxon>
        <taxon>Bacteroidota</taxon>
        <taxon>Flavobacteriia</taxon>
        <taxon>Flavobacteriales</taxon>
        <taxon>Weeksellaceae</taxon>
        <taxon>Chryseobacterium group</taxon>
        <taxon>Epilithonimonas</taxon>
    </lineage>
</organism>
<reference evidence="3" key="1">
    <citation type="submission" date="2016-10" db="EMBL/GenBank/DDBJ databases">
        <authorList>
            <person name="Varghese N."/>
            <person name="Submissions S."/>
        </authorList>
    </citation>
    <scope>NUCLEOTIDE SEQUENCE [LARGE SCALE GENOMIC DNA]</scope>
    <source>
        <strain evidence="3">DSM 19684</strain>
    </source>
</reference>
<name>A0A1G7J0H3_9FLAO</name>
<keyword evidence="1" id="KW-1133">Transmembrane helix</keyword>
<evidence type="ECO:0000256" key="1">
    <source>
        <dbReference type="SAM" id="Phobius"/>
    </source>
</evidence>
<dbReference type="Pfam" id="PF20619">
    <property type="entry name" value="DUF6804"/>
    <property type="match status" value="1"/>
</dbReference>